<dbReference type="EMBL" id="JBHUMY010000038">
    <property type="protein sequence ID" value="MFD2663080.1"/>
    <property type="molecule type" value="Genomic_DNA"/>
</dbReference>
<dbReference type="Proteomes" id="UP001597493">
    <property type="component" value="Unassembled WGS sequence"/>
</dbReference>
<proteinExistence type="predicted"/>
<reference evidence="2" key="1">
    <citation type="journal article" date="2019" name="Int. J. Syst. Evol. Microbiol.">
        <title>The Global Catalogue of Microorganisms (GCM) 10K type strain sequencing project: providing services to taxonomists for standard genome sequencing and annotation.</title>
        <authorList>
            <consortium name="The Broad Institute Genomics Platform"/>
            <consortium name="The Broad Institute Genome Sequencing Center for Infectious Disease"/>
            <person name="Wu L."/>
            <person name="Ma J."/>
        </authorList>
    </citation>
    <scope>NUCLEOTIDE SEQUENCE [LARGE SCALE GENOMIC DNA]</scope>
    <source>
        <strain evidence="2">TISTR 1827</strain>
    </source>
</reference>
<keyword evidence="2" id="KW-1185">Reference proteome</keyword>
<evidence type="ECO:0000313" key="1">
    <source>
        <dbReference type="EMBL" id="MFD2663080.1"/>
    </source>
</evidence>
<evidence type="ECO:0000313" key="2">
    <source>
        <dbReference type="Proteomes" id="UP001597493"/>
    </source>
</evidence>
<comment type="caution">
    <text evidence="1">The sequence shown here is derived from an EMBL/GenBank/DDBJ whole genome shotgun (WGS) entry which is preliminary data.</text>
</comment>
<dbReference type="InterPro" id="IPR027417">
    <property type="entry name" value="P-loop_NTPase"/>
</dbReference>
<sequence length="287" mass="32223">MENGEVDVFIELDYEGASPLLKHMDSYSTLFEEGTFHFYIPDTAVYSISNGKRITVHPFKNADESKIRLYLLGTCMGVLLVQRGMLPLHGSAVVIRDRAYAIVGESGAGKSTLAATFAQSGYEIVTDDVIAVRFTEGVDSVPLVYPSYPQQKLWNESLEYLGLAASGYESIYDRVDKYAVPLSTGFYRKPLPLGGVFELIKSEEGTATAIKPFTQMESLHKLRMHTYRNYLLYSMKLHQWHFQTAAALASRLPVYQLSRPPQGFSGYELVDCMLRVIHSKEAVPHEQ</sequence>
<name>A0ABW5R437_9BACL</name>
<dbReference type="Gene3D" id="3.40.50.300">
    <property type="entry name" value="P-loop containing nucleotide triphosphate hydrolases"/>
    <property type="match status" value="1"/>
</dbReference>
<gene>
    <name evidence="1" type="ORF">ACFSW5_22745</name>
</gene>
<accession>A0ABW5R437</accession>
<dbReference type="SUPFAM" id="SSF53795">
    <property type="entry name" value="PEP carboxykinase-like"/>
    <property type="match status" value="1"/>
</dbReference>
<protein>
    <submittedName>
        <fullName evidence="1">Aldolase</fullName>
    </submittedName>
</protein>
<dbReference type="RefSeq" id="WP_379278435.1">
    <property type="nucleotide sequence ID" value="NZ_JBHUGT010000007.1"/>
</dbReference>
<organism evidence="1 2">
    <name type="scientific">Paenibacillus thailandensis</name>
    <dbReference type="NCBI Taxonomy" id="393250"/>
    <lineage>
        <taxon>Bacteria</taxon>
        <taxon>Bacillati</taxon>
        <taxon>Bacillota</taxon>
        <taxon>Bacilli</taxon>
        <taxon>Bacillales</taxon>
        <taxon>Paenibacillaceae</taxon>
        <taxon>Paenibacillus</taxon>
    </lineage>
</organism>